<dbReference type="Pfam" id="PF05315">
    <property type="entry name" value="ICEA"/>
    <property type="match status" value="1"/>
</dbReference>
<dbReference type="EMBL" id="AACJHT010000002">
    <property type="protein sequence ID" value="EAK8045724.1"/>
    <property type="molecule type" value="Genomic_DNA"/>
</dbReference>
<organism evidence="4">
    <name type="scientific">Campylobacter jejuni</name>
    <dbReference type="NCBI Taxonomy" id="197"/>
    <lineage>
        <taxon>Bacteria</taxon>
        <taxon>Pseudomonadati</taxon>
        <taxon>Campylobacterota</taxon>
        <taxon>Epsilonproteobacteria</taxon>
        <taxon>Campylobacterales</taxon>
        <taxon>Campylobacteraceae</taxon>
        <taxon>Campylobacter</taxon>
    </lineage>
</organism>
<dbReference type="EMBL" id="AACDML010000001">
    <property type="protein sequence ID" value="EAK1100365.1"/>
    <property type="molecule type" value="Genomic_DNA"/>
</dbReference>
<reference evidence="2" key="1">
    <citation type="submission" date="2018-06" db="EMBL/GenBank/DDBJ databases">
        <authorList>
            <consortium name="NARMS: The National Antimicrobial Resistance Monitoring System"/>
        </authorList>
    </citation>
    <scope>NUCLEOTIDE SEQUENCE</scope>
    <source>
        <strain evidence="2">FSIS11809188</strain>
    </source>
</reference>
<dbReference type="EMBL" id="AAKBFT010000002">
    <property type="protein sequence ID" value="ECQ5240288.1"/>
    <property type="molecule type" value="Genomic_DNA"/>
</dbReference>
<evidence type="ECO:0000313" key="6">
    <source>
        <dbReference type="EMBL" id="ECQ5240288.1"/>
    </source>
</evidence>
<reference evidence="4" key="2">
    <citation type="submission" date="2019-04" db="EMBL/GenBank/DDBJ databases">
        <authorList>
            <person name="Ashton P.M."/>
            <person name="Dallman T."/>
            <person name="Nair S."/>
            <person name="De Pinna E."/>
            <person name="Peters T."/>
            <person name="Grant K."/>
        </authorList>
    </citation>
    <scope>NUCLEOTIDE SEQUENCE</scope>
    <source>
        <strain evidence="6">285788</strain>
        <strain evidence="4">OXC2634</strain>
        <strain evidence="3">OXC2688</strain>
    </source>
</reference>
<gene>
    <name evidence="5" type="ORF">B6428_05185</name>
    <name evidence="1" type="ORF">BBI66_00880</name>
    <name evidence="2" type="ORF">DDC21_02455</name>
    <name evidence="4" type="ORF">E7Q89_02075</name>
    <name evidence="3" type="ORF">E7R33_01970</name>
    <name evidence="7" type="ORF">F0172_03390</name>
    <name evidence="6" type="ORF">FYY26_02390</name>
</gene>
<dbReference type="AlphaFoldDB" id="A0A5Y9KS61"/>
<dbReference type="InterPro" id="IPR007979">
    <property type="entry name" value="NlaIII/ICEA1"/>
</dbReference>
<protein>
    <submittedName>
        <fullName evidence="4">Uncharacterized protein</fullName>
    </submittedName>
</protein>
<evidence type="ECO:0000313" key="3">
    <source>
        <dbReference type="EMBL" id="EAK8045724.1"/>
    </source>
</evidence>
<evidence type="ECO:0000313" key="7">
    <source>
        <dbReference type="EMBL" id="ECQ8481556.1"/>
    </source>
</evidence>
<dbReference type="EMBL" id="AAKDDM010000002">
    <property type="protein sequence ID" value="ECQ8481556.1"/>
    <property type="molecule type" value="Genomic_DNA"/>
</dbReference>
<evidence type="ECO:0000313" key="2">
    <source>
        <dbReference type="EMBL" id="EAK3154362.1"/>
    </source>
</evidence>
<evidence type="ECO:0000313" key="5">
    <source>
        <dbReference type="EMBL" id="EAL0748955.1"/>
    </source>
</evidence>
<accession>A0A5Y9KS61</accession>
<dbReference type="EMBL" id="AACJON010000002">
    <property type="protein sequence ID" value="EAK8365489.1"/>
    <property type="molecule type" value="Genomic_DNA"/>
</dbReference>
<sequence>MKQINGFPSTRKTSYLSKTYIITKDTNITKGNSVDRIKFEGFKNESN</sequence>
<evidence type="ECO:0000313" key="1">
    <source>
        <dbReference type="EMBL" id="EAK1100365.1"/>
    </source>
</evidence>
<evidence type="ECO:0000313" key="4">
    <source>
        <dbReference type="EMBL" id="EAK8365489.1"/>
    </source>
</evidence>
<proteinExistence type="predicted"/>
<comment type="caution">
    <text evidence="4">The sequence shown here is derived from an EMBL/GenBank/DDBJ whole genome shotgun (WGS) entry which is preliminary data.</text>
</comment>
<dbReference type="EMBL" id="AACFES010000004">
    <property type="protein sequence ID" value="EAK3154362.1"/>
    <property type="molecule type" value="Genomic_DNA"/>
</dbReference>
<reference evidence="7" key="3">
    <citation type="submission" date="2019-09" db="EMBL/GenBank/DDBJ databases">
        <authorList>
            <consortium name="PulseNet: The National Subtyping Network for Foodborne Disease Surveillance"/>
            <person name="Tarr C.L."/>
            <person name="Trees E."/>
            <person name="Katz L.S."/>
            <person name="Carleton-Romer H.A."/>
            <person name="Stroika S."/>
            <person name="Kucerova Z."/>
            <person name="Roache K.F."/>
            <person name="Sabol A.L."/>
            <person name="Besser J."/>
            <person name="Gerner-Smidt P."/>
        </authorList>
    </citation>
    <scope>NUCLEOTIDE SEQUENCE</scope>
    <source>
        <strain evidence="1">PNUSAC000581</strain>
        <strain evidence="5">PNUSAC001730</strain>
        <strain evidence="7">PNUSAC011450</strain>
    </source>
</reference>
<dbReference type="EMBL" id="AACLFB010000011">
    <property type="protein sequence ID" value="EAL0748955.1"/>
    <property type="molecule type" value="Genomic_DNA"/>
</dbReference>
<name>A0A5Y9KS61_CAMJU</name>
<dbReference type="RefSeq" id="WP_107706383.1">
    <property type="nucleotide sequence ID" value="NZ_AP028358.1"/>
</dbReference>